<keyword evidence="6" id="KW-1185">Reference proteome</keyword>
<dbReference type="Gene3D" id="3.30.70.3190">
    <property type="match status" value="1"/>
</dbReference>
<dbReference type="EC" id="5.4.99.25" evidence="1"/>
<dbReference type="PANTHER" id="PTHR21568:SF0">
    <property type="entry name" value="TRNA PSEUDOURIDINE SYNTHASE PUS10"/>
    <property type="match status" value="1"/>
</dbReference>
<protein>
    <recommendedName>
        <fullName evidence="1">tRNA pseudouridine(55) synthase</fullName>
        <ecNumber evidence="1">5.4.99.25</ecNumber>
    </recommendedName>
</protein>
<dbReference type="Pfam" id="PF21238">
    <property type="entry name" value="Pus10_C"/>
    <property type="match status" value="1"/>
</dbReference>
<name>A0AAV5M507_9ROSI</name>
<feature type="domain" description="Pus10-like C-terminal" evidence="4">
    <location>
        <begin position="1"/>
        <end position="99"/>
    </location>
</feature>
<dbReference type="Gene3D" id="3.30.70.2510">
    <property type="match status" value="1"/>
</dbReference>
<keyword evidence="2" id="KW-0819">tRNA processing</keyword>
<dbReference type="InterPro" id="IPR048741">
    <property type="entry name" value="Pus10-like_C"/>
</dbReference>
<dbReference type="AlphaFoldDB" id="A0AAV5M507"/>
<keyword evidence="3" id="KW-0413">Isomerase</keyword>
<proteinExistence type="predicted"/>
<evidence type="ECO:0000256" key="1">
    <source>
        <dbReference type="ARBA" id="ARBA00012787"/>
    </source>
</evidence>
<gene>
    <name evidence="5" type="ORF">SLEP1_g50895</name>
</gene>
<organism evidence="5 6">
    <name type="scientific">Rubroshorea leprosula</name>
    <dbReference type="NCBI Taxonomy" id="152421"/>
    <lineage>
        <taxon>Eukaryota</taxon>
        <taxon>Viridiplantae</taxon>
        <taxon>Streptophyta</taxon>
        <taxon>Embryophyta</taxon>
        <taxon>Tracheophyta</taxon>
        <taxon>Spermatophyta</taxon>
        <taxon>Magnoliopsida</taxon>
        <taxon>eudicotyledons</taxon>
        <taxon>Gunneridae</taxon>
        <taxon>Pentapetalae</taxon>
        <taxon>rosids</taxon>
        <taxon>malvids</taxon>
        <taxon>Malvales</taxon>
        <taxon>Dipterocarpaceae</taxon>
        <taxon>Rubroshorea</taxon>
    </lineage>
</organism>
<evidence type="ECO:0000256" key="2">
    <source>
        <dbReference type="ARBA" id="ARBA00022694"/>
    </source>
</evidence>
<comment type="caution">
    <text evidence="5">The sequence shown here is derived from an EMBL/GenBank/DDBJ whole genome shotgun (WGS) entry which is preliminary data.</text>
</comment>
<evidence type="ECO:0000259" key="4">
    <source>
        <dbReference type="Pfam" id="PF21238"/>
    </source>
</evidence>
<dbReference type="GO" id="GO:0031119">
    <property type="term" value="P:tRNA pseudouridine synthesis"/>
    <property type="evidence" value="ECO:0007669"/>
    <property type="project" value="TreeGrafter"/>
</dbReference>
<sequence length="102" mass="11529">MLGSGRPFLVEIQNARQIPSEAIVKEIEARINGLENKLVRVKNLKVVGSEGRTMMREGESEKQKQYAALVWISHPLDDKDLKTISLLKDVQIMQKTPIRSTS</sequence>
<accession>A0AAV5M507</accession>
<dbReference type="GO" id="GO:0160148">
    <property type="term" value="F:tRNA pseudouridine(55) synthase activity"/>
    <property type="evidence" value="ECO:0007669"/>
    <property type="project" value="UniProtKB-EC"/>
</dbReference>
<evidence type="ECO:0000256" key="3">
    <source>
        <dbReference type="ARBA" id="ARBA00023235"/>
    </source>
</evidence>
<dbReference type="InterPro" id="IPR039894">
    <property type="entry name" value="Pus10-like"/>
</dbReference>
<dbReference type="EMBL" id="BPVZ01000171">
    <property type="protein sequence ID" value="GKV43632.1"/>
    <property type="molecule type" value="Genomic_DNA"/>
</dbReference>
<dbReference type="PANTHER" id="PTHR21568">
    <property type="entry name" value="TRNA PSEUDOURIDINE SYNTHASE PUS10"/>
    <property type="match status" value="1"/>
</dbReference>
<reference evidence="5 6" key="1">
    <citation type="journal article" date="2021" name="Commun. Biol.">
        <title>The genome of Shorea leprosula (Dipterocarpaceae) highlights the ecological relevance of drought in aseasonal tropical rainforests.</title>
        <authorList>
            <person name="Ng K.K.S."/>
            <person name="Kobayashi M.J."/>
            <person name="Fawcett J.A."/>
            <person name="Hatakeyama M."/>
            <person name="Paape T."/>
            <person name="Ng C.H."/>
            <person name="Ang C.C."/>
            <person name="Tnah L.H."/>
            <person name="Lee C.T."/>
            <person name="Nishiyama T."/>
            <person name="Sese J."/>
            <person name="O'Brien M.J."/>
            <person name="Copetti D."/>
            <person name="Mohd Noor M.I."/>
            <person name="Ong R.C."/>
            <person name="Putra M."/>
            <person name="Sireger I.Z."/>
            <person name="Indrioko S."/>
            <person name="Kosugi Y."/>
            <person name="Izuno A."/>
            <person name="Isagi Y."/>
            <person name="Lee S.L."/>
            <person name="Shimizu K.K."/>
        </authorList>
    </citation>
    <scope>NUCLEOTIDE SEQUENCE [LARGE SCALE GENOMIC DNA]</scope>
    <source>
        <strain evidence="5">214</strain>
    </source>
</reference>
<evidence type="ECO:0000313" key="5">
    <source>
        <dbReference type="EMBL" id="GKV43632.1"/>
    </source>
</evidence>
<evidence type="ECO:0000313" key="6">
    <source>
        <dbReference type="Proteomes" id="UP001054252"/>
    </source>
</evidence>
<dbReference type="Proteomes" id="UP001054252">
    <property type="component" value="Unassembled WGS sequence"/>
</dbReference>